<dbReference type="GO" id="GO:0005509">
    <property type="term" value="F:calcium ion binding"/>
    <property type="evidence" value="ECO:0007669"/>
    <property type="project" value="InterPro"/>
</dbReference>
<evidence type="ECO:0000256" key="1">
    <source>
        <dbReference type="ARBA" id="ARBA00003291"/>
    </source>
</evidence>
<feature type="domain" description="EF-hand" evidence="6">
    <location>
        <begin position="34"/>
        <end position="69"/>
    </location>
</feature>
<keyword evidence="3" id="KW-0677">Repeat</keyword>
<dbReference type="PROSITE" id="PS00018">
    <property type="entry name" value="EF_HAND_1"/>
    <property type="match status" value="3"/>
</dbReference>
<evidence type="ECO:0000256" key="5">
    <source>
        <dbReference type="SAM" id="Phobius"/>
    </source>
</evidence>
<keyword evidence="5" id="KW-1133">Transmembrane helix</keyword>
<dbReference type="AlphaFoldDB" id="A0A7G2F8A8"/>
<reference evidence="7 8" key="1">
    <citation type="submission" date="2020-09" db="EMBL/GenBank/DDBJ databases">
        <authorList>
            <person name="Ashkenazy H."/>
        </authorList>
    </citation>
    <scope>NUCLEOTIDE SEQUENCE [LARGE SCALE GENOMIC DNA]</scope>
    <source>
        <strain evidence="8">cv. Cdm-0</strain>
    </source>
</reference>
<dbReference type="CDD" id="cd00051">
    <property type="entry name" value="EFh"/>
    <property type="match status" value="2"/>
</dbReference>
<proteinExistence type="predicted"/>
<sequence>MSVAEIFERVDKNKDGKISWDEFAEAIRAFSPSITSEEIDNMFREIDVDGDNQIDVAEYASCLMLGGEGNKEDEDIVMKEAFDLYDIDGDGKISASEIHVVLKRLGEKQTIAECIAMVRAVDADGDGFCGTRQNPCRCKVVGPTLGFVAFLITGIIEWPVGAVVYIFKHAKGRRIMGHPARKVYPKVSRSIPI</sequence>
<dbReference type="SUPFAM" id="SSF47473">
    <property type="entry name" value="EF-hand"/>
    <property type="match status" value="1"/>
</dbReference>
<evidence type="ECO:0000256" key="3">
    <source>
        <dbReference type="ARBA" id="ARBA00022737"/>
    </source>
</evidence>
<gene>
    <name evidence="7" type="ORF">AT9943_LOCUS19395</name>
</gene>
<dbReference type="PANTHER" id="PTHR34673:SF2">
    <property type="entry name" value="(RAPE) HYPOTHETICAL PROTEIN"/>
    <property type="match status" value="1"/>
</dbReference>
<evidence type="ECO:0000256" key="2">
    <source>
        <dbReference type="ARBA" id="ARBA00022723"/>
    </source>
</evidence>
<keyword evidence="2" id="KW-0479">Metal-binding</keyword>
<evidence type="ECO:0000256" key="4">
    <source>
        <dbReference type="ARBA" id="ARBA00022837"/>
    </source>
</evidence>
<dbReference type="FunFam" id="1.10.238.10:FF:000505">
    <property type="entry name" value="Probable calcium-binding protein CML34"/>
    <property type="match status" value="1"/>
</dbReference>
<keyword evidence="4" id="KW-0106">Calcium</keyword>
<feature type="domain" description="EF-hand" evidence="6">
    <location>
        <begin position="73"/>
        <end position="108"/>
    </location>
</feature>
<accession>A0A7G2F8A8</accession>
<dbReference type="EMBL" id="LR881470">
    <property type="protein sequence ID" value="CAD5331959.1"/>
    <property type="molecule type" value="Genomic_DNA"/>
</dbReference>
<comment type="function">
    <text evidence="1">Potential calcium sensor.</text>
</comment>
<organism evidence="7 8">
    <name type="scientific">Arabidopsis thaliana</name>
    <name type="common">Mouse-ear cress</name>
    <dbReference type="NCBI Taxonomy" id="3702"/>
    <lineage>
        <taxon>Eukaryota</taxon>
        <taxon>Viridiplantae</taxon>
        <taxon>Streptophyta</taxon>
        <taxon>Embryophyta</taxon>
        <taxon>Tracheophyta</taxon>
        <taxon>Spermatophyta</taxon>
        <taxon>Magnoliopsida</taxon>
        <taxon>eudicotyledons</taxon>
        <taxon>Gunneridae</taxon>
        <taxon>Pentapetalae</taxon>
        <taxon>rosids</taxon>
        <taxon>malvids</taxon>
        <taxon>Brassicales</taxon>
        <taxon>Brassicaceae</taxon>
        <taxon>Camelineae</taxon>
        <taxon>Arabidopsis</taxon>
    </lineage>
</organism>
<evidence type="ECO:0000313" key="8">
    <source>
        <dbReference type="Proteomes" id="UP000516314"/>
    </source>
</evidence>
<dbReference type="Proteomes" id="UP000516314">
    <property type="component" value="Chromosome 5"/>
</dbReference>
<protein>
    <submittedName>
        <fullName evidence="7">(thale cress) hypothetical protein</fullName>
    </submittedName>
</protein>
<dbReference type="InterPro" id="IPR011992">
    <property type="entry name" value="EF-hand-dom_pair"/>
</dbReference>
<dbReference type="InterPro" id="IPR018247">
    <property type="entry name" value="EF_Hand_1_Ca_BS"/>
</dbReference>
<name>A0A7G2F8A8_ARATH</name>
<keyword evidence="5" id="KW-0472">Membrane</keyword>
<dbReference type="Gene3D" id="1.10.238.10">
    <property type="entry name" value="EF-hand"/>
    <property type="match status" value="2"/>
</dbReference>
<dbReference type="Pfam" id="PF13499">
    <property type="entry name" value="EF-hand_7"/>
    <property type="match status" value="2"/>
</dbReference>
<evidence type="ECO:0000259" key="6">
    <source>
        <dbReference type="PROSITE" id="PS50222"/>
    </source>
</evidence>
<evidence type="ECO:0000313" key="7">
    <source>
        <dbReference type="EMBL" id="CAD5331959.1"/>
    </source>
</evidence>
<feature type="transmembrane region" description="Helical" evidence="5">
    <location>
        <begin position="145"/>
        <end position="167"/>
    </location>
</feature>
<dbReference type="InterPro" id="IPR002048">
    <property type="entry name" value="EF_hand_dom"/>
</dbReference>
<feature type="domain" description="EF-hand" evidence="6">
    <location>
        <begin position="1"/>
        <end position="33"/>
    </location>
</feature>
<keyword evidence="5" id="KW-0812">Transmembrane</keyword>
<dbReference type="PANTHER" id="PTHR34673">
    <property type="entry name" value="COLD-REGULATED PROTEIN"/>
    <property type="match status" value="1"/>
</dbReference>
<dbReference type="SMART" id="SM00054">
    <property type="entry name" value="EFh"/>
    <property type="match status" value="3"/>
</dbReference>
<dbReference type="PROSITE" id="PS50222">
    <property type="entry name" value="EF_HAND_2"/>
    <property type="match status" value="3"/>
</dbReference>